<name>A0A1P8KEN3_9BURK</name>
<evidence type="ECO:0000313" key="2">
    <source>
        <dbReference type="Proteomes" id="UP000186110"/>
    </source>
</evidence>
<accession>A0A1P8KEN3</accession>
<gene>
    <name evidence="1" type="ORF">RS694_19550</name>
</gene>
<dbReference type="eggNOG" id="ENOG502ZG0C">
    <property type="taxonomic scope" value="Bacteria"/>
</dbReference>
<dbReference type="STRING" id="1484693.RS694_19550"/>
<protein>
    <recommendedName>
        <fullName evidence="3">SPOR domain-containing protein</fullName>
    </recommendedName>
</protein>
<dbReference type="Proteomes" id="UP000186110">
    <property type="component" value="Chromosome"/>
</dbReference>
<evidence type="ECO:0000313" key="1">
    <source>
        <dbReference type="EMBL" id="APW44497.1"/>
    </source>
</evidence>
<organism evidence="1 2">
    <name type="scientific">Rhodoferax saidenbachensis</name>
    <dbReference type="NCBI Taxonomy" id="1484693"/>
    <lineage>
        <taxon>Bacteria</taxon>
        <taxon>Pseudomonadati</taxon>
        <taxon>Pseudomonadota</taxon>
        <taxon>Betaproteobacteria</taxon>
        <taxon>Burkholderiales</taxon>
        <taxon>Comamonadaceae</taxon>
        <taxon>Rhodoferax</taxon>
    </lineage>
</organism>
<dbReference type="AlphaFoldDB" id="A0A1P8KEN3"/>
<keyword evidence="2" id="KW-1185">Reference proteome</keyword>
<reference evidence="1 2" key="1">
    <citation type="submission" date="2017-01" db="EMBL/GenBank/DDBJ databases">
        <authorList>
            <person name="Mah S.A."/>
            <person name="Swanson W.J."/>
            <person name="Moy G.W."/>
            <person name="Vacquier V.D."/>
        </authorList>
    </citation>
    <scope>NUCLEOTIDE SEQUENCE [LARGE SCALE GENOMIC DNA]</scope>
    <source>
        <strain evidence="1 2">DSM 22694</strain>
    </source>
</reference>
<proteinExistence type="predicted"/>
<dbReference type="EMBL" id="CP019239">
    <property type="protein sequence ID" value="APW44497.1"/>
    <property type="molecule type" value="Genomic_DNA"/>
</dbReference>
<dbReference type="RefSeq" id="WP_029706778.1">
    <property type="nucleotide sequence ID" value="NZ_CP019239.1"/>
</dbReference>
<evidence type="ECO:0008006" key="3">
    <source>
        <dbReference type="Google" id="ProtNLM"/>
    </source>
</evidence>
<sequence>MLRLLVLALILANGAYFAWTSGMLRAYGFAPVQQTEPQRLAQQLRPDALRVLSTAEFKKVETQAQADLAPKECLEAGPFDDAQAVTLRRALESALPGGAWQFDAVQLPARWIVYMGKYPNAEALLKKRAELATMNLKMEALENPELEIGLSLGGFATQAAATEELQRLSQRGIRTARVVQERMEVRANQLKLPALTEATKAHLTELKPALAGKTLKACS</sequence>
<dbReference type="KEGG" id="rsb:RS694_19550"/>